<name>A0A078AIL0_STYLE</name>
<evidence type="ECO:0000313" key="2">
    <source>
        <dbReference type="EMBL" id="CDW82095.1"/>
    </source>
</evidence>
<evidence type="ECO:0000256" key="1">
    <source>
        <dbReference type="SAM" id="MobiDB-lite"/>
    </source>
</evidence>
<gene>
    <name evidence="2" type="primary">Contig15735.g16767</name>
    <name evidence="2" type="ORF">STYLEM_11122</name>
</gene>
<accession>A0A078AIL0</accession>
<evidence type="ECO:0000313" key="3">
    <source>
        <dbReference type="Proteomes" id="UP000039865"/>
    </source>
</evidence>
<keyword evidence="3" id="KW-1185">Reference proteome</keyword>
<feature type="compositionally biased region" description="Basic residues" evidence="1">
    <location>
        <begin position="91"/>
        <end position="100"/>
    </location>
</feature>
<reference evidence="2 3" key="1">
    <citation type="submission" date="2014-06" db="EMBL/GenBank/DDBJ databases">
        <authorList>
            <person name="Swart Estienne"/>
        </authorList>
    </citation>
    <scope>NUCLEOTIDE SEQUENCE [LARGE SCALE GENOMIC DNA]</scope>
    <source>
        <strain evidence="2 3">130c</strain>
    </source>
</reference>
<feature type="region of interest" description="Disordered" evidence="1">
    <location>
        <begin position="82"/>
        <end position="109"/>
    </location>
</feature>
<dbReference type="AlphaFoldDB" id="A0A078AIL0"/>
<organism evidence="2 3">
    <name type="scientific">Stylonychia lemnae</name>
    <name type="common">Ciliate</name>
    <dbReference type="NCBI Taxonomy" id="5949"/>
    <lineage>
        <taxon>Eukaryota</taxon>
        <taxon>Sar</taxon>
        <taxon>Alveolata</taxon>
        <taxon>Ciliophora</taxon>
        <taxon>Intramacronucleata</taxon>
        <taxon>Spirotrichea</taxon>
        <taxon>Stichotrichia</taxon>
        <taxon>Sporadotrichida</taxon>
        <taxon>Oxytrichidae</taxon>
        <taxon>Stylonychinae</taxon>
        <taxon>Stylonychia</taxon>
    </lineage>
</organism>
<dbReference type="EMBL" id="CCKQ01010567">
    <property type="protein sequence ID" value="CDW82095.1"/>
    <property type="molecule type" value="Genomic_DNA"/>
</dbReference>
<dbReference type="Proteomes" id="UP000039865">
    <property type="component" value="Unassembled WGS sequence"/>
</dbReference>
<proteinExistence type="predicted"/>
<dbReference type="InParanoid" id="A0A078AIL0"/>
<sequence>MNGKIPVFGYPMINFSPKQNHQQFWKIIGSSITKKEQRQFQINDMVNQFRAAQDSESKLYRDFAKGRDLSQRQIKSAYIEEDFKQEDRSSSQKKQRKKQKLTNAHQRYHSSNYVSNYNQNLGQKIEKDDSDEDFSNNFLQAGHARQIGRKNTSDVRQQFDSFINEKNKQKKQELPIRVNKTQKLRLKLSEVKSKLKLQEESKNRQQSLLLRKMSTKASTQMGHSHQNYAVNINTNNDINYVMIGSQISEVNQDELREEVNQTETTQTGRVQNEYEDYQISQSRQLKFSPKIYHSHKNSFNDKRKQKIQYSQQHSMIMPDSENLEMPQLTNKMQSQVTQESIGILEVDHKIQFQTQNNQIQSRAYSNITIDKPRTHKCTVKSDYINQRYSSLSKLQNNHSTNHKGVVLNELHRKIKEREQSVIELANSSFYQNISQENISLPKVKNSKGIVSSIRLNKQLKQKNTKKILDYLIYQCKREITDLSFQVVKRQGKKKQ</sequence>
<protein>
    <submittedName>
        <fullName evidence="2">Uncharacterized protein</fullName>
    </submittedName>
</protein>